<organism evidence="2 3">
    <name type="scientific">Apophysomyces ossiformis</name>
    <dbReference type="NCBI Taxonomy" id="679940"/>
    <lineage>
        <taxon>Eukaryota</taxon>
        <taxon>Fungi</taxon>
        <taxon>Fungi incertae sedis</taxon>
        <taxon>Mucoromycota</taxon>
        <taxon>Mucoromycotina</taxon>
        <taxon>Mucoromycetes</taxon>
        <taxon>Mucorales</taxon>
        <taxon>Mucorineae</taxon>
        <taxon>Mucoraceae</taxon>
        <taxon>Apophysomyces</taxon>
    </lineage>
</organism>
<dbReference type="Proteomes" id="UP000605846">
    <property type="component" value="Unassembled WGS sequence"/>
</dbReference>
<accession>A0A8H7BJ33</accession>
<gene>
    <name evidence="2" type="ORF">EC973_003763</name>
</gene>
<evidence type="ECO:0000313" key="2">
    <source>
        <dbReference type="EMBL" id="KAF7722041.1"/>
    </source>
</evidence>
<comment type="caution">
    <text evidence="2">The sequence shown here is derived from an EMBL/GenBank/DDBJ whole genome shotgun (WGS) entry which is preliminary data.</text>
</comment>
<evidence type="ECO:0000313" key="3">
    <source>
        <dbReference type="Proteomes" id="UP000605846"/>
    </source>
</evidence>
<feature type="region of interest" description="Disordered" evidence="1">
    <location>
        <begin position="119"/>
        <end position="153"/>
    </location>
</feature>
<reference evidence="2" key="1">
    <citation type="submission" date="2020-01" db="EMBL/GenBank/DDBJ databases">
        <title>Genome Sequencing of Three Apophysomyces-Like Fungal Strains Confirms a Novel Fungal Genus in the Mucoromycota with divergent Burkholderia-like Endosymbiotic Bacteria.</title>
        <authorList>
            <person name="Stajich J.E."/>
            <person name="Macias A.M."/>
            <person name="Carter-House D."/>
            <person name="Lovett B."/>
            <person name="Kasson L.R."/>
            <person name="Berry K."/>
            <person name="Grigoriev I."/>
            <person name="Chang Y."/>
            <person name="Spatafora J."/>
            <person name="Kasson M.T."/>
        </authorList>
    </citation>
    <scope>NUCLEOTIDE SEQUENCE</scope>
    <source>
        <strain evidence="2">NRRL A-21654</strain>
    </source>
</reference>
<protein>
    <submittedName>
        <fullName evidence="2">Uncharacterized protein</fullName>
    </submittedName>
</protein>
<keyword evidence="3" id="KW-1185">Reference proteome</keyword>
<evidence type="ECO:0000256" key="1">
    <source>
        <dbReference type="SAM" id="MobiDB-lite"/>
    </source>
</evidence>
<dbReference type="OrthoDB" id="2281596at2759"/>
<proteinExistence type="predicted"/>
<dbReference type="EMBL" id="JABAYA010000217">
    <property type="protein sequence ID" value="KAF7722041.1"/>
    <property type="molecule type" value="Genomic_DNA"/>
</dbReference>
<name>A0A8H7BJ33_9FUNG</name>
<dbReference type="AlphaFoldDB" id="A0A8H7BJ33"/>
<sequence>MIHTDSSIYAFVELVAIKIPKIKGDIMSVIGCLDDLYKIVVYQLFILEMRDVRPALPPMPVKYRSSFWAPLFTELQQLRTTTQIYEVESLRTLQEGAYDAAGAVTTNLLEQAADSFSNVQSSSRSFLEREREHQSGRGPESEPGPEEEDDTGKLIRIFLNYVSEENI</sequence>
<feature type="compositionally biased region" description="Basic and acidic residues" evidence="1">
    <location>
        <begin position="126"/>
        <end position="135"/>
    </location>
</feature>